<evidence type="ECO:0000256" key="2">
    <source>
        <dbReference type="ARBA" id="ARBA00022840"/>
    </source>
</evidence>
<dbReference type="PANTHER" id="PTHR10606:SF39">
    <property type="entry name" value="6-PHOSPHOFRUCTO-2-KINASE_FRUCTOSE-2,6-BISPHOSPHATASE YLR345W-RELATED"/>
    <property type="match status" value="1"/>
</dbReference>
<dbReference type="SUPFAM" id="SSF53254">
    <property type="entry name" value="Phosphoglycerate mutase-like"/>
    <property type="match status" value="1"/>
</dbReference>
<protein>
    <submittedName>
        <fullName evidence="5">6-phosphofructo-2-kinase-domain-containing protein</fullName>
    </submittedName>
</protein>
<feature type="compositionally biased region" description="Polar residues" evidence="3">
    <location>
        <begin position="72"/>
        <end position="99"/>
    </location>
</feature>
<accession>A0AAD7QU84</accession>
<dbReference type="GO" id="GO:0005829">
    <property type="term" value="C:cytosol"/>
    <property type="evidence" value="ECO:0007669"/>
    <property type="project" value="TreeGrafter"/>
</dbReference>
<dbReference type="PRINTS" id="PR00991">
    <property type="entry name" value="6PFRUCTKNASE"/>
</dbReference>
<dbReference type="GO" id="GO:0004331">
    <property type="term" value="F:fructose-2,6-bisphosphate 2-phosphatase activity"/>
    <property type="evidence" value="ECO:0007669"/>
    <property type="project" value="TreeGrafter"/>
</dbReference>
<keyword evidence="1" id="KW-0547">Nucleotide-binding</keyword>
<feature type="domain" description="6-phosphofructo-2-kinase" evidence="4">
    <location>
        <begin position="123"/>
        <end position="342"/>
    </location>
</feature>
<evidence type="ECO:0000256" key="3">
    <source>
        <dbReference type="SAM" id="MobiDB-lite"/>
    </source>
</evidence>
<dbReference type="GO" id="GO:0003873">
    <property type="term" value="F:6-phosphofructo-2-kinase activity"/>
    <property type="evidence" value="ECO:0007669"/>
    <property type="project" value="InterPro"/>
</dbReference>
<name>A0AAD7QU84_9ASCO</name>
<dbReference type="GO" id="GO:0006000">
    <property type="term" value="P:fructose metabolic process"/>
    <property type="evidence" value="ECO:0007669"/>
    <property type="project" value="InterPro"/>
</dbReference>
<dbReference type="InterPro" id="IPR013078">
    <property type="entry name" value="His_Pase_superF_clade-1"/>
</dbReference>
<feature type="region of interest" description="Disordered" evidence="3">
    <location>
        <begin position="1"/>
        <end position="47"/>
    </location>
</feature>
<dbReference type="Proteomes" id="UP001217417">
    <property type="component" value="Unassembled WGS sequence"/>
</dbReference>
<dbReference type="GO" id="GO:0005524">
    <property type="term" value="F:ATP binding"/>
    <property type="evidence" value="ECO:0007669"/>
    <property type="project" value="UniProtKB-KW"/>
</dbReference>
<dbReference type="Pfam" id="PF00300">
    <property type="entry name" value="His_Phos_1"/>
    <property type="match status" value="1"/>
</dbReference>
<dbReference type="InterPro" id="IPR013079">
    <property type="entry name" value="6Phosfructo_kin"/>
</dbReference>
<sequence length="558" mass="63118">MRSVMLSLSSDSSPSTSPSPSPSPSSDDRYRAPSPMANVHSSFTSSVSPPGLSTFHADLATSPITGGFESQMHMSQPSFTSQLRTQSVGSKYSRRQSSSVDEDAVHDTLSPTHVSPAQLYSTESGRLFHAGKICIVLVGLPARGKTHLAVSLTRYLRWLGVKTHAFHLGDYRRGHIAPGTEVPDDYFLVNASPSTVILRQRVMAACKADVYRFFEEDRGQVAIYDAVNPTSAGRRVLVKEFNQRGIQTLFIESICDRPEIIEANVRSVKISSPDYIGWDEKEAIRHYLRRISDKIPHYETLDEPEFSYIKLYNAGERILLNNSRVGYLPNRIVFYLMNLHIKAGCVYFARAGKSTEPRPRYKSDPHLSDEGRAYARILTDTLLEHRRSEHSARGADGDNSPERELIVWTSTRRRTIETAAEFEKRGFSCRQRPQLSQMHPGSCDGLSPQELEKQFPGEVELHKKDPYRHRFPRAESYHDLAVRLEPVILEMERIPNDILIVAHVSVLRVLYGYLMACSTFDIPELDFERNEIVEIIPSAYNNKVKRIKIYGVEESETL</sequence>
<dbReference type="GeneID" id="80887014"/>
<dbReference type="InterPro" id="IPR029033">
    <property type="entry name" value="His_PPase_superfam"/>
</dbReference>
<feature type="compositionally biased region" description="Low complexity" evidence="3">
    <location>
        <begin position="7"/>
        <end position="16"/>
    </location>
</feature>
<dbReference type="Gene3D" id="3.40.50.1240">
    <property type="entry name" value="Phosphoglycerate mutase-like"/>
    <property type="match status" value="1"/>
</dbReference>
<proteinExistence type="predicted"/>
<comment type="caution">
    <text evidence="5">The sequence shown here is derived from an EMBL/GenBank/DDBJ whole genome shotgun (WGS) entry which is preliminary data.</text>
</comment>
<keyword evidence="2" id="KW-0067">ATP-binding</keyword>
<evidence type="ECO:0000256" key="1">
    <source>
        <dbReference type="ARBA" id="ARBA00022741"/>
    </source>
</evidence>
<dbReference type="InterPro" id="IPR027417">
    <property type="entry name" value="P-loop_NTPase"/>
</dbReference>
<dbReference type="PANTHER" id="PTHR10606">
    <property type="entry name" value="6-PHOSPHOFRUCTO-2-KINASE/FRUCTOSE-2,6-BISPHOSPHATASE"/>
    <property type="match status" value="1"/>
</dbReference>
<dbReference type="GO" id="GO:0006003">
    <property type="term" value="P:fructose 2,6-bisphosphate metabolic process"/>
    <property type="evidence" value="ECO:0007669"/>
    <property type="project" value="InterPro"/>
</dbReference>
<gene>
    <name evidence="5" type="ORF">POJ06DRAFT_97708</name>
</gene>
<dbReference type="CDD" id="cd07067">
    <property type="entry name" value="HP_PGM_like"/>
    <property type="match status" value="1"/>
</dbReference>
<dbReference type="InterPro" id="IPR003094">
    <property type="entry name" value="6Pfruct_kin"/>
</dbReference>
<evidence type="ECO:0000313" key="5">
    <source>
        <dbReference type="EMBL" id="KAJ8101490.1"/>
    </source>
</evidence>
<dbReference type="FunFam" id="3.40.50.300:FF:001280">
    <property type="entry name" value="Related to 6-phosphofructo-2-kinase"/>
    <property type="match status" value="1"/>
</dbReference>
<dbReference type="PIRSF" id="PIRSF000709">
    <property type="entry name" value="6PFK_2-Ptase"/>
    <property type="match status" value="1"/>
</dbReference>
<evidence type="ECO:0000259" key="4">
    <source>
        <dbReference type="Pfam" id="PF01591"/>
    </source>
</evidence>
<dbReference type="SMART" id="SM00855">
    <property type="entry name" value="PGAM"/>
    <property type="match status" value="1"/>
</dbReference>
<keyword evidence="6" id="KW-1185">Reference proteome</keyword>
<dbReference type="AlphaFoldDB" id="A0AAD7QU84"/>
<reference evidence="5" key="1">
    <citation type="submission" date="2023-03" db="EMBL/GenBank/DDBJ databases">
        <title>Near-Complete genome sequence of Lipomyces tetrasporous NRRL Y-64009, an oleaginous yeast capable of growing on lignocellulosic hydrolysates.</title>
        <authorList>
            <consortium name="Lawrence Berkeley National Laboratory"/>
            <person name="Jagtap S.S."/>
            <person name="Liu J.-J."/>
            <person name="Walukiewicz H.E."/>
            <person name="Pangilinan J."/>
            <person name="Lipzen A."/>
            <person name="Ahrendt S."/>
            <person name="Koriabine M."/>
            <person name="Cobaugh K."/>
            <person name="Salamov A."/>
            <person name="Yoshinaga Y."/>
            <person name="Ng V."/>
            <person name="Daum C."/>
            <person name="Grigoriev I.V."/>
            <person name="Slininger P.J."/>
            <person name="Dien B.S."/>
            <person name="Jin Y.-S."/>
            <person name="Rao C.V."/>
        </authorList>
    </citation>
    <scope>NUCLEOTIDE SEQUENCE</scope>
    <source>
        <strain evidence="5">NRRL Y-64009</strain>
    </source>
</reference>
<dbReference type="Gene3D" id="3.40.50.300">
    <property type="entry name" value="P-loop containing nucleotide triphosphate hydrolases"/>
    <property type="match status" value="1"/>
</dbReference>
<organism evidence="5 6">
    <name type="scientific">Lipomyces tetrasporus</name>
    <dbReference type="NCBI Taxonomy" id="54092"/>
    <lineage>
        <taxon>Eukaryota</taxon>
        <taxon>Fungi</taxon>
        <taxon>Dikarya</taxon>
        <taxon>Ascomycota</taxon>
        <taxon>Saccharomycotina</taxon>
        <taxon>Lipomycetes</taxon>
        <taxon>Lipomycetales</taxon>
        <taxon>Lipomycetaceae</taxon>
        <taxon>Lipomyces</taxon>
    </lineage>
</organism>
<dbReference type="RefSeq" id="XP_056044940.1">
    <property type="nucleotide sequence ID" value="XM_056191848.1"/>
</dbReference>
<dbReference type="Pfam" id="PF01591">
    <property type="entry name" value="6PF2K"/>
    <property type="match status" value="1"/>
</dbReference>
<evidence type="ECO:0000313" key="6">
    <source>
        <dbReference type="Proteomes" id="UP001217417"/>
    </source>
</evidence>
<feature type="region of interest" description="Disordered" evidence="3">
    <location>
        <begin position="66"/>
        <end position="108"/>
    </location>
</feature>
<dbReference type="SUPFAM" id="SSF52540">
    <property type="entry name" value="P-loop containing nucleoside triphosphate hydrolases"/>
    <property type="match status" value="1"/>
</dbReference>
<dbReference type="EMBL" id="JARPMG010000004">
    <property type="protein sequence ID" value="KAJ8101490.1"/>
    <property type="molecule type" value="Genomic_DNA"/>
</dbReference>